<dbReference type="AlphaFoldDB" id="A0A7R8WIM1"/>
<feature type="compositionally biased region" description="Polar residues" evidence="1">
    <location>
        <begin position="8"/>
        <end position="26"/>
    </location>
</feature>
<gene>
    <name evidence="2" type="ORF">CTOB1V02_LOCUS10236</name>
</gene>
<reference evidence="2" key="1">
    <citation type="submission" date="2020-11" db="EMBL/GenBank/DDBJ databases">
        <authorList>
            <person name="Tran Van P."/>
        </authorList>
    </citation>
    <scope>NUCLEOTIDE SEQUENCE</scope>
</reference>
<name>A0A7R8WIM1_9CRUS</name>
<evidence type="ECO:0000256" key="1">
    <source>
        <dbReference type="SAM" id="MobiDB-lite"/>
    </source>
</evidence>
<evidence type="ECO:0000313" key="2">
    <source>
        <dbReference type="EMBL" id="CAD7232400.1"/>
    </source>
</evidence>
<protein>
    <submittedName>
        <fullName evidence="2">Uncharacterized protein</fullName>
    </submittedName>
</protein>
<organism evidence="2">
    <name type="scientific">Cyprideis torosa</name>
    <dbReference type="NCBI Taxonomy" id="163714"/>
    <lineage>
        <taxon>Eukaryota</taxon>
        <taxon>Metazoa</taxon>
        <taxon>Ecdysozoa</taxon>
        <taxon>Arthropoda</taxon>
        <taxon>Crustacea</taxon>
        <taxon>Oligostraca</taxon>
        <taxon>Ostracoda</taxon>
        <taxon>Podocopa</taxon>
        <taxon>Podocopida</taxon>
        <taxon>Cytherocopina</taxon>
        <taxon>Cytheroidea</taxon>
        <taxon>Cytherideidae</taxon>
        <taxon>Cyprideis</taxon>
    </lineage>
</organism>
<accession>A0A7R8WIM1</accession>
<feature type="region of interest" description="Disordered" evidence="1">
    <location>
        <begin position="1"/>
        <end position="121"/>
    </location>
</feature>
<sequence length="121" mass="12314">MERCQWLGDNTCNHSPIPLTSVSDETGGNDKGQLGASPAYPLSTGTGPGRVCTDGPTLDGIDPSLDGNDPSLDGIDPSLDGNDPSLDGNDPSLDGNDPSLDGIDPSLDGIDPSVPSPPFVR</sequence>
<dbReference type="EMBL" id="OB664626">
    <property type="protein sequence ID" value="CAD7232400.1"/>
    <property type="molecule type" value="Genomic_DNA"/>
</dbReference>
<proteinExistence type="predicted"/>